<dbReference type="Proteomes" id="UP001165085">
    <property type="component" value="Unassembled WGS sequence"/>
</dbReference>
<evidence type="ECO:0008006" key="8">
    <source>
        <dbReference type="Google" id="ProtNLM"/>
    </source>
</evidence>
<dbReference type="PANTHER" id="PTHR19370:SF185">
    <property type="entry name" value="NADH-CYTOCHROME B5 REDUCTASE"/>
    <property type="match status" value="1"/>
</dbReference>
<dbReference type="InterPro" id="IPR039261">
    <property type="entry name" value="FNR_nucleotide-bd"/>
</dbReference>
<evidence type="ECO:0000256" key="2">
    <source>
        <dbReference type="ARBA" id="ARBA00022630"/>
    </source>
</evidence>
<reference evidence="7" key="1">
    <citation type="journal article" date="2023" name="Commun. Biol.">
        <title>Genome analysis of Parmales, the sister group of diatoms, reveals the evolutionary specialization of diatoms from phago-mixotrophs to photoautotrophs.</title>
        <authorList>
            <person name="Ban H."/>
            <person name="Sato S."/>
            <person name="Yoshikawa S."/>
            <person name="Yamada K."/>
            <person name="Nakamura Y."/>
            <person name="Ichinomiya M."/>
            <person name="Sato N."/>
            <person name="Blanc-Mathieu R."/>
            <person name="Endo H."/>
            <person name="Kuwata A."/>
            <person name="Ogata H."/>
        </authorList>
    </citation>
    <scope>NUCLEOTIDE SEQUENCE [LARGE SCALE GENOMIC DNA]</scope>
    <source>
        <strain evidence="7">NIES 3701</strain>
    </source>
</reference>
<keyword evidence="2" id="KW-0285">Flavoprotein</keyword>
<evidence type="ECO:0000313" key="6">
    <source>
        <dbReference type="EMBL" id="GMH65292.1"/>
    </source>
</evidence>
<dbReference type="SUPFAM" id="SSF52343">
    <property type="entry name" value="Ferredoxin reductase-like, C-terminal NADP-linked domain"/>
    <property type="match status" value="1"/>
</dbReference>
<dbReference type="AlphaFoldDB" id="A0A9W7A3R1"/>
<keyword evidence="4" id="KW-0560">Oxidoreductase</keyword>
<dbReference type="PANTHER" id="PTHR19370">
    <property type="entry name" value="NADH-CYTOCHROME B5 REDUCTASE"/>
    <property type="match status" value="1"/>
</dbReference>
<evidence type="ECO:0000256" key="3">
    <source>
        <dbReference type="ARBA" id="ARBA00022827"/>
    </source>
</evidence>
<evidence type="ECO:0000256" key="4">
    <source>
        <dbReference type="ARBA" id="ARBA00023002"/>
    </source>
</evidence>
<proteinExistence type="predicted"/>
<evidence type="ECO:0000313" key="7">
    <source>
        <dbReference type="Proteomes" id="UP001165085"/>
    </source>
</evidence>
<organism evidence="6 7">
    <name type="scientific">Triparma strigata</name>
    <dbReference type="NCBI Taxonomy" id="1606541"/>
    <lineage>
        <taxon>Eukaryota</taxon>
        <taxon>Sar</taxon>
        <taxon>Stramenopiles</taxon>
        <taxon>Ochrophyta</taxon>
        <taxon>Bolidophyceae</taxon>
        <taxon>Parmales</taxon>
        <taxon>Triparmaceae</taxon>
        <taxon>Triparma</taxon>
    </lineage>
</organism>
<protein>
    <recommendedName>
        <fullName evidence="8">FAD-binding FR-type domain-containing protein</fullName>
    </recommendedName>
</protein>
<dbReference type="GO" id="GO:0016491">
    <property type="term" value="F:oxidoreductase activity"/>
    <property type="evidence" value="ECO:0007669"/>
    <property type="project" value="UniProtKB-KW"/>
</dbReference>
<dbReference type="Gene3D" id="3.40.50.80">
    <property type="entry name" value="Nucleotide-binding domain of ferredoxin-NADP reductase (FNR) module"/>
    <property type="match status" value="1"/>
</dbReference>
<feature type="signal peptide" evidence="5">
    <location>
        <begin position="1"/>
        <end position="20"/>
    </location>
</feature>
<comment type="caution">
    <text evidence="6">The sequence shown here is derived from an EMBL/GenBank/DDBJ whole genome shotgun (WGS) entry which is preliminary data.</text>
</comment>
<evidence type="ECO:0000256" key="1">
    <source>
        <dbReference type="ARBA" id="ARBA00001974"/>
    </source>
</evidence>
<keyword evidence="7" id="KW-1185">Reference proteome</keyword>
<name>A0A9W7A3R1_9STRA</name>
<keyword evidence="5" id="KW-0732">Signal</keyword>
<sequence>MRAAAVACMCLVLLVGNADGFWMGGGVIKRSATVSKSSSTSLAARRLAFGGRGDVQQVSQVIGGAMPASAQNLAVSLDEPLMATRYLQPGRTGMSLPALIGLSLKLAVAYLVFQVTLALTRLTIDALLGEDSGNEPALRVGGPSILGKLGSFIGAVTYSLKVGGRWALSPLAKVAPDVVHFWRLLWGRVARVIDFYQAKTRPVSEELDLSGDEWGVSTLVSKEPIGEAGYVRYTFKIPEGKVLPLDMAQQLTLCCLDAGSNVAKSDFFVSSARHVAGKFEIVATRGAKKDEAVLGRESAAFHSVLYEQMEVGDEVAIKPGKSTLEYRGQDLPVTDMVYLCNGLGVVPIINQVKELVGVQSSTVQTLSVVWINEKPEEFYKGAYNELEDEFYKYNKKLDVSCCLANDVYAGAMSDNEEIVTSVPDFQPGTMAVLAGPDYFVKKANMFLQSKGYPADCICALG</sequence>
<dbReference type="GO" id="GO:0071949">
    <property type="term" value="F:FAD binding"/>
    <property type="evidence" value="ECO:0007669"/>
    <property type="project" value="TreeGrafter"/>
</dbReference>
<dbReference type="EMBL" id="BRXY01000100">
    <property type="protein sequence ID" value="GMH65292.1"/>
    <property type="molecule type" value="Genomic_DNA"/>
</dbReference>
<evidence type="ECO:0000256" key="5">
    <source>
        <dbReference type="SAM" id="SignalP"/>
    </source>
</evidence>
<gene>
    <name evidence="6" type="ORF">TrST_g9547</name>
</gene>
<feature type="chain" id="PRO_5040729777" description="FAD-binding FR-type domain-containing protein" evidence="5">
    <location>
        <begin position="21"/>
        <end position="461"/>
    </location>
</feature>
<dbReference type="InterPro" id="IPR001834">
    <property type="entry name" value="CBR-like"/>
</dbReference>
<accession>A0A9W7A3R1</accession>
<keyword evidence="3" id="KW-0274">FAD</keyword>
<dbReference type="OrthoDB" id="202431at2759"/>
<comment type="cofactor">
    <cofactor evidence="1">
        <name>FAD</name>
        <dbReference type="ChEBI" id="CHEBI:57692"/>
    </cofactor>
</comment>